<evidence type="ECO:0000313" key="3">
    <source>
        <dbReference type="Proteomes" id="UP000029224"/>
    </source>
</evidence>
<dbReference type="EMBL" id="BBMT01000003">
    <property type="protein sequence ID" value="GAL33671.1"/>
    <property type="molecule type" value="Genomic_DNA"/>
</dbReference>
<accession>A0A090T149</accession>
<name>A0A090T149_9VIBR</name>
<dbReference type="InterPro" id="IPR025351">
    <property type="entry name" value="Pvc16_N"/>
</dbReference>
<dbReference type="Proteomes" id="UP000029224">
    <property type="component" value="Unassembled WGS sequence"/>
</dbReference>
<reference evidence="2 3" key="1">
    <citation type="submission" date="2014-09" db="EMBL/GenBank/DDBJ databases">
        <title>Vibrio maritimus JCM 19240. (C210) whole genome shotgun sequence.</title>
        <authorList>
            <person name="Sawabe T."/>
            <person name="Meirelles P."/>
            <person name="Nakanishi M."/>
            <person name="Sayaka M."/>
            <person name="Hattori M."/>
            <person name="Ohkuma M."/>
        </authorList>
    </citation>
    <scope>NUCLEOTIDE SEQUENCE [LARGE SCALE GENOMIC DNA]</scope>
    <source>
        <strain evidence="2 3">JCM 19240</strain>
    </source>
</reference>
<comment type="caution">
    <text evidence="2">The sequence shown here is derived from an EMBL/GenBank/DDBJ whole genome shotgun (WGS) entry which is preliminary data.</text>
</comment>
<dbReference type="AlphaFoldDB" id="A0A090T149"/>
<sequence>MLDNCLEYLCQRINQSLHSTFDLSEDLAIVSAPTDSNKNSANQNDNKVLIFISGIDRDPFSKPGQMSAYSSQTGGAITGKPLYLSISVVVASNFSSTNYTDGLKILSHVLAFFQRNPVFNRQNSPDIPELVEQIALEMEVIPEGQLSHMWSMLGSSYLPSCVYQMRVAIPNSDALLRQTSPLSSIKPKMSNEG</sequence>
<proteinExistence type="predicted"/>
<protein>
    <recommendedName>
        <fullName evidence="1">Pvc16 N-terminal domain-containing protein</fullName>
    </recommendedName>
</protein>
<dbReference type="OrthoDB" id="7560784at2"/>
<keyword evidence="3" id="KW-1185">Reference proteome</keyword>
<organism evidence="2 3">
    <name type="scientific">Vibrio maritimus</name>
    <dbReference type="NCBI Taxonomy" id="990268"/>
    <lineage>
        <taxon>Bacteria</taxon>
        <taxon>Pseudomonadati</taxon>
        <taxon>Pseudomonadota</taxon>
        <taxon>Gammaproteobacteria</taxon>
        <taxon>Vibrionales</taxon>
        <taxon>Vibrionaceae</taxon>
        <taxon>Vibrio</taxon>
    </lineage>
</organism>
<evidence type="ECO:0000313" key="2">
    <source>
        <dbReference type="EMBL" id="GAL33671.1"/>
    </source>
</evidence>
<evidence type="ECO:0000259" key="1">
    <source>
        <dbReference type="Pfam" id="PF14065"/>
    </source>
</evidence>
<feature type="domain" description="Pvc16 N-terminal" evidence="1">
    <location>
        <begin position="9"/>
        <end position="181"/>
    </location>
</feature>
<gene>
    <name evidence="2" type="ORF">JCM19240_2367</name>
</gene>
<dbReference type="Pfam" id="PF14065">
    <property type="entry name" value="Pvc16_N"/>
    <property type="match status" value="1"/>
</dbReference>
<reference evidence="2 3" key="2">
    <citation type="submission" date="2014-09" db="EMBL/GenBank/DDBJ databases">
        <authorList>
            <consortium name="NBRP consortium"/>
            <person name="Sawabe T."/>
            <person name="Meirelles P."/>
            <person name="Nakanishi M."/>
            <person name="Sayaka M."/>
            <person name="Hattori M."/>
            <person name="Ohkuma M."/>
        </authorList>
    </citation>
    <scope>NUCLEOTIDE SEQUENCE [LARGE SCALE GENOMIC DNA]</scope>
    <source>
        <strain evidence="2 3">JCM 19240</strain>
    </source>
</reference>